<evidence type="ECO:0000256" key="1">
    <source>
        <dbReference type="SAM" id="Phobius"/>
    </source>
</evidence>
<feature type="transmembrane region" description="Helical" evidence="1">
    <location>
        <begin position="117"/>
        <end position="135"/>
    </location>
</feature>
<dbReference type="AlphaFoldDB" id="A0A926XVS7"/>
<feature type="transmembrane region" description="Helical" evidence="1">
    <location>
        <begin position="142"/>
        <end position="159"/>
    </location>
</feature>
<comment type="caution">
    <text evidence="2">The sequence shown here is derived from an EMBL/GenBank/DDBJ whole genome shotgun (WGS) entry which is preliminary data.</text>
</comment>
<feature type="transmembrane region" description="Helical" evidence="1">
    <location>
        <begin position="235"/>
        <end position="252"/>
    </location>
</feature>
<keyword evidence="1" id="KW-0472">Membrane</keyword>
<feature type="transmembrane region" description="Helical" evidence="1">
    <location>
        <begin position="179"/>
        <end position="196"/>
    </location>
</feature>
<keyword evidence="1" id="KW-0812">Transmembrane</keyword>
<evidence type="ECO:0000313" key="3">
    <source>
        <dbReference type="Proteomes" id="UP000598820"/>
    </source>
</evidence>
<sequence length="323" mass="36901">MKSFLVIGMILAHSIQLLSQPKGMFWLFSVGVNLITFSGFFFCFGYVFYGAYLVNKSEAVRKKIAKTALKTLVGYYLSAIASLLFLSEHFSGYPYVFSWANLLKLVFFIEIPFYSEFLLAFFLITVLVLLFLPFFRKLVDSITLAVITVCICVAILLFLPRTLAVPYPLDLFIGDRDRIIFPVVQYLPAFLIGLYFAKYRIDFQWFIFLLSVLGSGMFVIYYVTNHEIPLRFLPSIYWIVGSSGILYVYFLATNWLEKKSIVITSLLPIGMNTLFYLLVSNFILFALSINLKTTPVLALCIGIGIISTIGFLINLVQKYRFVT</sequence>
<feature type="transmembrane region" description="Helical" evidence="1">
    <location>
        <begin position="24"/>
        <end position="52"/>
    </location>
</feature>
<dbReference type="Proteomes" id="UP000598820">
    <property type="component" value="Unassembled WGS sequence"/>
</dbReference>
<proteinExistence type="predicted"/>
<accession>A0A926XVS7</accession>
<protein>
    <submittedName>
        <fullName evidence="2">Uncharacterized protein</fullName>
    </submittedName>
</protein>
<dbReference type="RefSeq" id="WP_190887291.1">
    <property type="nucleotide sequence ID" value="NZ_JACWZY010000008.1"/>
</dbReference>
<reference evidence="2" key="1">
    <citation type="submission" date="2020-09" db="EMBL/GenBank/DDBJ databases">
        <authorList>
            <person name="Kim M.K."/>
        </authorList>
    </citation>
    <scope>NUCLEOTIDE SEQUENCE</scope>
    <source>
        <strain evidence="2">BT702</strain>
    </source>
</reference>
<feature type="transmembrane region" description="Helical" evidence="1">
    <location>
        <begin position="73"/>
        <end position="97"/>
    </location>
</feature>
<dbReference type="EMBL" id="JACWZY010000008">
    <property type="protein sequence ID" value="MBD2701437.1"/>
    <property type="molecule type" value="Genomic_DNA"/>
</dbReference>
<name>A0A926XVS7_9BACT</name>
<feature type="transmembrane region" description="Helical" evidence="1">
    <location>
        <begin position="273"/>
        <end position="290"/>
    </location>
</feature>
<evidence type="ECO:0000313" key="2">
    <source>
        <dbReference type="EMBL" id="MBD2701437.1"/>
    </source>
</evidence>
<keyword evidence="1" id="KW-1133">Transmembrane helix</keyword>
<feature type="transmembrane region" description="Helical" evidence="1">
    <location>
        <begin position="296"/>
        <end position="316"/>
    </location>
</feature>
<feature type="transmembrane region" description="Helical" evidence="1">
    <location>
        <begin position="203"/>
        <end position="223"/>
    </location>
</feature>
<organism evidence="2 3">
    <name type="scientific">Spirosoma profusum</name>
    <dbReference type="NCBI Taxonomy" id="2771354"/>
    <lineage>
        <taxon>Bacteria</taxon>
        <taxon>Pseudomonadati</taxon>
        <taxon>Bacteroidota</taxon>
        <taxon>Cytophagia</taxon>
        <taxon>Cytophagales</taxon>
        <taxon>Cytophagaceae</taxon>
        <taxon>Spirosoma</taxon>
    </lineage>
</organism>
<gene>
    <name evidence="2" type="ORF">IC229_12365</name>
</gene>
<keyword evidence="3" id="KW-1185">Reference proteome</keyword>